<feature type="transmembrane region" description="Helical" evidence="1">
    <location>
        <begin position="149"/>
        <end position="172"/>
    </location>
</feature>
<protein>
    <submittedName>
        <fullName evidence="2">Uncharacterized protein</fullName>
    </submittedName>
</protein>
<evidence type="ECO:0000313" key="2">
    <source>
        <dbReference type="EMBL" id="MEN7549243.1"/>
    </source>
</evidence>
<feature type="transmembrane region" description="Helical" evidence="1">
    <location>
        <begin position="80"/>
        <end position="103"/>
    </location>
</feature>
<dbReference type="Proteomes" id="UP001403385">
    <property type="component" value="Unassembled WGS sequence"/>
</dbReference>
<dbReference type="EMBL" id="JBDKWZ010000008">
    <property type="protein sequence ID" value="MEN7549243.1"/>
    <property type="molecule type" value="Genomic_DNA"/>
</dbReference>
<sequence length="295" mass="34140">MDKERYYSHSGDSPFPGFLLAIGLSISLAIILGKTYQILNCLITEMYFQIFITLGFGLLIGFGSVFFSKIGYVRNNSQKILIAAIASVAGWYFQWIAYISYVYDNDLSIVTFNYPYYWFYLRHPSFILQSMLAINETGLWTFEGMPFKGIVLGIVWLLEAALLVGTAISVTVQYPITPFSENLKKWYRKYTLKFKFEPIHSKEEFTGELFKNPEELISQMGPGDKNEYSRISIYYLPEEEETHYLSVDNITKGYSNKISIKVIHLYKIDTHTAQSLLGKFQFKTNIFNLFHKEVV</sequence>
<keyword evidence="3" id="KW-1185">Reference proteome</keyword>
<accession>A0AAW9SD08</accession>
<gene>
    <name evidence="2" type="ORF">AAG747_15065</name>
</gene>
<evidence type="ECO:0000256" key="1">
    <source>
        <dbReference type="SAM" id="Phobius"/>
    </source>
</evidence>
<evidence type="ECO:0000313" key="3">
    <source>
        <dbReference type="Proteomes" id="UP001403385"/>
    </source>
</evidence>
<feature type="transmembrane region" description="Helical" evidence="1">
    <location>
        <begin position="46"/>
        <end position="68"/>
    </location>
</feature>
<dbReference type="RefSeq" id="WP_346822019.1">
    <property type="nucleotide sequence ID" value="NZ_JBDKWZ010000008.1"/>
</dbReference>
<keyword evidence="1" id="KW-1133">Transmembrane helix</keyword>
<proteinExistence type="predicted"/>
<comment type="caution">
    <text evidence="2">The sequence shown here is derived from an EMBL/GenBank/DDBJ whole genome shotgun (WGS) entry which is preliminary data.</text>
</comment>
<keyword evidence="1" id="KW-0812">Transmembrane</keyword>
<reference evidence="2 3" key="1">
    <citation type="submission" date="2024-04" db="EMBL/GenBank/DDBJ databases">
        <title>Novel genus in family Flammeovirgaceae.</title>
        <authorList>
            <person name="Nguyen T.H."/>
            <person name="Vuong T.Q."/>
            <person name="Le H."/>
            <person name="Kim S.-G."/>
        </authorList>
    </citation>
    <scope>NUCLEOTIDE SEQUENCE [LARGE SCALE GENOMIC DNA]</scope>
    <source>
        <strain evidence="2 3">JCM 23209</strain>
    </source>
</reference>
<organism evidence="2 3">
    <name type="scientific">Rapidithrix thailandica</name>
    <dbReference type="NCBI Taxonomy" id="413964"/>
    <lineage>
        <taxon>Bacteria</taxon>
        <taxon>Pseudomonadati</taxon>
        <taxon>Bacteroidota</taxon>
        <taxon>Cytophagia</taxon>
        <taxon>Cytophagales</taxon>
        <taxon>Flammeovirgaceae</taxon>
        <taxon>Rapidithrix</taxon>
    </lineage>
</organism>
<feature type="transmembrane region" description="Helical" evidence="1">
    <location>
        <begin position="15"/>
        <end position="34"/>
    </location>
</feature>
<keyword evidence="1" id="KW-0472">Membrane</keyword>
<dbReference type="AlphaFoldDB" id="A0AAW9SD08"/>
<name>A0AAW9SD08_9BACT</name>